<proteinExistence type="predicted"/>
<name>A0ABP7TCU7_9BURK</name>
<protein>
    <submittedName>
        <fullName evidence="2">Outer membrane beta-barrel protein</fullName>
    </submittedName>
</protein>
<dbReference type="InterPro" id="IPR005618">
    <property type="entry name" value="OMPW"/>
</dbReference>
<evidence type="ECO:0000256" key="1">
    <source>
        <dbReference type="ARBA" id="ARBA00004442"/>
    </source>
</evidence>
<dbReference type="PANTHER" id="PTHR36920:SF1">
    <property type="entry name" value="OUTER MEMBRANE PROTEIN W"/>
    <property type="match status" value="1"/>
</dbReference>
<dbReference type="InterPro" id="IPR011250">
    <property type="entry name" value="OMP/PagP_B-barrel"/>
</dbReference>
<keyword evidence="3" id="KW-1185">Reference proteome</keyword>
<dbReference type="PANTHER" id="PTHR36920">
    <property type="match status" value="1"/>
</dbReference>
<evidence type="ECO:0000313" key="2">
    <source>
        <dbReference type="EMBL" id="GAA4024267.1"/>
    </source>
</evidence>
<comment type="caution">
    <text evidence="2">The sequence shown here is derived from an EMBL/GenBank/DDBJ whole genome shotgun (WGS) entry which is preliminary data.</text>
</comment>
<dbReference type="EMBL" id="BAAAZE010000008">
    <property type="protein sequence ID" value="GAA4024267.1"/>
    <property type="molecule type" value="Genomic_DNA"/>
</dbReference>
<gene>
    <name evidence="2" type="ORF">GCM10022212_22310</name>
</gene>
<dbReference type="Proteomes" id="UP001501353">
    <property type="component" value="Unassembled WGS sequence"/>
</dbReference>
<evidence type="ECO:0000313" key="3">
    <source>
        <dbReference type="Proteomes" id="UP001501353"/>
    </source>
</evidence>
<reference evidence="3" key="1">
    <citation type="journal article" date="2019" name="Int. J. Syst. Evol. Microbiol.">
        <title>The Global Catalogue of Microorganisms (GCM) 10K type strain sequencing project: providing services to taxonomists for standard genome sequencing and annotation.</title>
        <authorList>
            <consortium name="The Broad Institute Genomics Platform"/>
            <consortium name="The Broad Institute Genome Sequencing Center for Infectious Disease"/>
            <person name="Wu L."/>
            <person name="Ma J."/>
        </authorList>
    </citation>
    <scope>NUCLEOTIDE SEQUENCE [LARGE SCALE GENOMIC DNA]</scope>
    <source>
        <strain evidence="3">JCM 16673</strain>
    </source>
</reference>
<dbReference type="SUPFAM" id="SSF56925">
    <property type="entry name" value="OMPA-like"/>
    <property type="match status" value="1"/>
</dbReference>
<comment type="subcellular location">
    <subcellularLocation>
        <location evidence="1">Cell outer membrane</location>
    </subcellularLocation>
</comment>
<sequence>MGTATHNTATGIIKIHYGKYPSIWRRHMKKFTTNLPTLAATFAALALAAITVPAAAQSAGQWTVKVGENLITPKVSSGDLSGPGLGGVKVDVNSAYAPIVAATYMVTDNVSTELVLGLPYRHDMIGKGSIDGVGKIGDVQQLPPTLFVQYRFMEPQAKLRPYVGLGLTYAYFRDAHASPTLVALLGPTNIEIDAKFGITPQIGATYSINDRWFLDTALTKTYLKTTATLDSSGTKRTIDTKLDPVAFSISVGYKF</sequence>
<accession>A0ABP7TCU7</accession>
<dbReference type="Pfam" id="PF03922">
    <property type="entry name" value="OmpW"/>
    <property type="match status" value="1"/>
</dbReference>
<dbReference type="Gene3D" id="2.40.160.20">
    <property type="match status" value="1"/>
</dbReference>
<organism evidence="2 3">
    <name type="scientific">Actimicrobium antarcticum</name>
    <dbReference type="NCBI Taxonomy" id="1051899"/>
    <lineage>
        <taxon>Bacteria</taxon>
        <taxon>Pseudomonadati</taxon>
        <taxon>Pseudomonadota</taxon>
        <taxon>Betaproteobacteria</taxon>
        <taxon>Burkholderiales</taxon>
        <taxon>Oxalobacteraceae</taxon>
        <taxon>Actimicrobium</taxon>
    </lineage>
</organism>